<keyword evidence="2" id="KW-1185">Reference proteome</keyword>
<dbReference type="Proteomes" id="UP001373496">
    <property type="component" value="Unassembled WGS sequence"/>
</dbReference>
<comment type="caution">
    <text evidence="1">The sequence shown here is derived from an EMBL/GenBank/DDBJ whole genome shotgun (WGS) entry which is preliminary data.</text>
</comment>
<evidence type="ECO:0000313" key="2">
    <source>
        <dbReference type="Proteomes" id="UP001373496"/>
    </source>
</evidence>
<accession>A0ABU8E586</accession>
<protein>
    <submittedName>
        <fullName evidence="1">Uncharacterized protein</fullName>
    </submittedName>
</protein>
<dbReference type="EMBL" id="JBAPLV010000009">
    <property type="protein sequence ID" value="MEI4278792.1"/>
    <property type="molecule type" value="Genomic_DNA"/>
</dbReference>
<dbReference type="RefSeq" id="WP_225235879.1">
    <property type="nucleotide sequence ID" value="NZ_JBAPLV010000009.1"/>
</dbReference>
<sequence>MSAGGPALFDDDLACDVRDVYRRMLEDRVPDDEATARCTTEWAGLPPEEEPVFWLALAATQSSCGRLAVEVRSRALEVIDSGVDVDRWRGSGPAAVAARAAALASLREQLTGPQPGRKAIRRPWRDVTDLEAGAALAWTAGNGLVAVLRVVQLLEDPFARTVSPVLERLAWVGREVPPPDVVAGLPAASGWHGWEPDDPAALGRRPAACIPFRLRKRDPGWAEVGMVRCGHVPPRPGDDGRWDLWIAHIMWDGLVEHLEQRLTTFPAEHP</sequence>
<proteinExistence type="predicted"/>
<evidence type="ECO:0000313" key="1">
    <source>
        <dbReference type="EMBL" id="MEI4278792.1"/>
    </source>
</evidence>
<gene>
    <name evidence="1" type="ORF">UXQ13_09975</name>
</gene>
<name>A0ABU8E586_9ACTN</name>
<reference evidence="1 2" key="1">
    <citation type="submission" date="2024-03" db="EMBL/GenBank/DDBJ databases">
        <title>Draft genome sequence of Klenkia terrae.</title>
        <authorList>
            <person name="Duangmal K."/>
            <person name="Chantavorakit T."/>
        </authorList>
    </citation>
    <scope>NUCLEOTIDE SEQUENCE [LARGE SCALE GENOMIC DNA]</scope>
    <source>
        <strain evidence="1 2">JCM 17786</strain>
    </source>
</reference>
<organism evidence="1 2">
    <name type="scientific">Klenkia terrae</name>
    <dbReference type="NCBI Taxonomy" id="1052259"/>
    <lineage>
        <taxon>Bacteria</taxon>
        <taxon>Bacillati</taxon>
        <taxon>Actinomycetota</taxon>
        <taxon>Actinomycetes</taxon>
        <taxon>Geodermatophilales</taxon>
        <taxon>Geodermatophilaceae</taxon>
        <taxon>Klenkia</taxon>
    </lineage>
</organism>